<dbReference type="SMART" id="SM00612">
    <property type="entry name" value="Kelch"/>
    <property type="match status" value="5"/>
</dbReference>
<accession>A0A3N5YDG6</accession>
<sequence length="330" mass="36011">MPIKKSWFPLLCAALVSSAAWAGPSTWQKGIDLPEPTQEIYPTVHGGSIVVAGGINASQPDWQIHTAVWAWSEGDMAWSSLPSLPEPWHHGILVSWQGELLHIGGFTRSEQGSWVNRNDVLRLDGEKWVRHSRLPMPLSESNVAVLHGRLHLAGGRSPSGSENSQWGHQSDVAVHWYYDTDTQTWLPAKPLPSPRNSTCSIVVDDQWYILGGRTVGGGNVASNERYDAKNDSWTTLSPMPQAQGGLACASINGDIFAFGGEFFTGDGGVYKDVWRYVIKDDTWHRAGEMPVPRHGLGAVSYNGRIAVIAGAAKVGGSDTQNRVSWFSFAN</sequence>
<dbReference type="PANTHER" id="PTHR45632">
    <property type="entry name" value="LD33804P"/>
    <property type="match status" value="1"/>
</dbReference>
<dbReference type="InterPro" id="IPR006652">
    <property type="entry name" value="Kelch_1"/>
</dbReference>
<comment type="caution">
    <text evidence="2">The sequence shown here is derived from an EMBL/GenBank/DDBJ whole genome shotgun (WGS) entry which is preliminary data.</text>
</comment>
<evidence type="ECO:0000313" key="2">
    <source>
        <dbReference type="EMBL" id="RPJ67605.1"/>
    </source>
</evidence>
<proteinExistence type="predicted"/>
<dbReference type="SUPFAM" id="SSF117281">
    <property type="entry name" value="Kelch motif"/>
    <property type="match status" value="2"/>
</dbReference>
<evidence type="ECO:0000256" key="1">
    <source>
        <dbReference type="SAM" id="SignalP"/>
    </source>
</evidence>
<organism evidence="2 3">
    <name type="scientific">Alteromonas sediminis</name>
    <dbReference type="NCBI Taxonomy" id="2259342"/>
    <lineage>
        <taxon>Bacteria</taxon>
        <taxon>Pseudomonadati</taxon>
        <taxon>Pseudomonadota</taxon>
        <taxon>Gammaproteobacteria</taxon>
        <taxon>Alteromonadales</taxon>
        <taxon>Alteromonadaceae</taxon>
        <taxon>Alteromonas/Salinimonas group</taxon>
        <taxon>Alteromonas</taxon>
    </lineage>
</organism>
<reference evidence="2 3" key="1">
    <citation type="submission" date="2018-11" db="EMBL/GenBank/DDBJ databases">
        <authorList>
            <person name="Ye M.-Q."/>
            <person name="Du Z.-J."/>
        </authorList>
    </citation>
    <scope>NUCLEOTIDE SEQUENCE [LARGE SCALE GENOMIC DNA]</scope>
    <source>
        <strain evidence="2 3">U0105</strain>
    </source>
</reference>
<gene>
    <name evidence="2" type="ORF">DRW07_08835</name>
</gene>
<dbReference type="Gene3D" id="2.120.10.80">
    <property type="entry name" value="Kelch-type beta propeller"/>
    <property type="match status" value="2"/>
</dbReference>
<protein>
    <submittedName>
        <fullName evidence="2">Galactose oxidase</fullName>
    </submittedName>
</protein>
<dbReference type="EMBL" id="RPOK01000002">
    <property type="protein sequence ID" value="RPJ67605.1"/>
    <property type="molecule type" value="Genomic_DNA"/>
</dbReference>
<dbReference type="OrthoDB" id="9769308at2"/>
<dbReference type="RefSeq" id="WP_124027506.1">
    <property type="nucleotide sequence ID" value="NZ_JBHRSN010000015.1"/>
</dbReference>
<evidence type="ECO:0000313" key="3">
    <source>
        <dbReference type="Proteomes" id="UP000275281"/>
    </source>
</evidence>
<keyword evidence="3" id="KW-1185">Reference proteome</keyword>
<feature type="signal peptide" evidence="1">
    <location>
        <begin position="1"/>
        <end position="22"/>
    </location>
</feature>
<feature type="chain" id="PRO_5018065310" evidence="1">
    <location>
        <begin position="23"/>
        <end position="330"/>
    </location>
</feature>
<dbReference type="InterPro" id="IPR015915">
    <property type="entry name" value="Kelch-typ_b-propeller"/>
</dbReference>
<dbReference type="Proteomes" id="UP000275281">
    <property type="component" value="Unassembled WGS sequence"/>
</dbReference>
<name>A0A3N5YDG6_9ALTE</name>
<dbReference type="Pfam" id="PF24681">
    <property type="entry name" value="Kelch_KLHDC2_KLHL20_DRC7"/>
    <property type="match status" value="1"/>
</dbReference>
<keyword evidence="1" id="KW-0732">Signal</keyword>
<dbReference type="AlphaFoldDB" id="A0A3N5YDG6"/>